<reference evidence="2 3" key="1">
    <citation type="journal article" date="2020" name="FEMS Microbiol. Ecol.">
        <title>Temporal dynamics of bacterial communities during seed development and maturation.</title>
        <authorList>
            <person name="Chesneau G."/>
            <person name="Torres-Cortes G."/>
            <person name="Briand M."/>
            <person name="Darrasse A."/>
            <person name="Preveaux A."/>
            <person name="Marais C."/>
            <person name="Jacques M.A."/>
            <person name="Shade A."/>
            <person name="Barret M."/>
        </authorList>
    </citation>
    <scope>NUCLEOTIDE SEQUENCE [LARGE SCALE GENOMIC DNA]</scope>
    <source>
        <strain evidence="2 3">CFBP13723</strain>
    </source>
</reference>
<gene>
    <name evidence="2" type="ORF">IFT62_05985</name>
</gene>
<comment type="caution">
    <text evidence="2">The sequence shown here is derived from an EMBL/GenBank/DDBJ whole genome shotgun (WGS) entry which is preliminary data.</text>
</comment>
<evidence type="ECO:0000313" key="2">
    <source>
        <dbReference type="EMBL" id="MBD8120756.1"/>
    </source>
</evidence>
<accession>A0ABR9A4L2</accession>
<name>A0ABR9A4L2_9PSED</name>
<dbReference type="Proteomes" id="UP000625247">
    <property type="component" value="Unassembled WGS sequence"/>
</dbReference>
<proteinExistence type="predicted"/>
<organism evidence="2 3">
    <name type="scientific">Pseudomonas lutea</name>
    <dbReference type="NCBI Taxonomy" id="243924"/>
    <lineage>
        <taxon>Bacteria</taxon>
        <taxon>Pseudomonadati</taxon>
        <taxon>Pseudomonadota</taxon>
        <taxon>Gammaproteobacteria</taxon>
        <taxon>Pseudomonadales</taxon>
        <taxon>Pseudomonadaceae</taxon>
        <taxon>Pseudomonas</taxon>
    </lineage>
</organism>
<dbReference type="EMBL" id="JACYNP010000002">
    <property type="protein sequence ID" value="MBD8120756.1"/>
    <property type="molecule type" value="Genomic_DNA"/>
</dbReference>
<feature type="region of interest" description="Disordered" evidence="1">
    <location>
        <begin position="39"/>
        <end position="72"/>
    </location>
</feature>
<evidence type="ECO:0000313" key="3">
    <source>
        <dbReference type="Proteomes" id="UP000625247"/>
    </source>
</evidence>
<dbReference type="RefSeq" id="WP_191943428.1">
    <property type="nucleotide sequence ID" value="NZ_JACYNP010000002.1"/>
</dbReference>
<keyword evidence="3" id="KW-1185">Reference proteome</keyword>
<protein>
    <submittedName>
        <fullName evidence="2">Uncharacterized protein</fullName>
    </submittedName>
</protein>
<sequence>MLANALDQVTEMSLTHRIRGQARSYSLYAYNQTHRMRAQNQLQPAQTHRNRRMWDRLWPGRQQPSHREMAGG</sequence>
<evidence type="ECO:0000256" key="1">
    <source>
        <dbReference type="SAM" id="MobiDB-lite"/>
    </source>
</evidence>